<dbReference type="EMBL" id="NKHG01000231">
    <property type="protein sequence ID" value="PCK15374.1"/>
    <property type="molecule type" value="Genomic_DNA"/>
</dbReference>
<evidence type="ECO:0000313" key="1">
    <source>
        <dbReference type="EMBL" id="PCK15374.1"/>
    </source>
</evidence>
<gene>
    <name evidence="1" type="ORF">CEY02_20840</name>
</gene>
<name>A0A2A5IDA5_BACPU</name>
<evidence type="ECO:0000313" key="2">
    <source>
        <dbReference type="Proteomes" id="UP000228754"/>
    </source>
</evidence>
<reference evidence="1 2" key="1">
    <citation type="submission" date="2017-06" db="EMBL/GenBank/DDBJ databases">
        <title>Draft Genome Sequence of Bacillus sp Strain 36R Isolated from saline sediment at Atanasia, Sonora, Mexico.</title>
        <authorList>
            <person name="Sanchez Diaz R."/>
            <person name="Quiroz Macias M.E."/>
            <person name="Ibarra Gamez J.C."/>
            <person name="Enciso Ibarra J."/>
            <person name="Gomez Gil B."/>
            <person name="Galaviz Silva L."/>
        </authorList>
    </citation>
    <scope>NUCLEOTIDE SEQUENCE [LARGE SCALE GENOMIC DNA]</scope>
    <source>
        <strain evidence="1 2">36R_ATNSAL</strain>
    </source>
</reference>
<protein>
    <submittedName>
        <fullName evidence="1">Uncharacterized protein</fullName>
    </submittedName>
</protein>
<sequence>MGYIFTTETCLKSDLYSVIKNSLINAGWENKSSNAASDYDVFYSTGESGDKKLVFQMRATDITDKNSIVSTDYCTASLRLVESYTPGSNGAAGTVGRPSEPWKYFMVSPTTGLLSKDTVMTYRLNVNKNRLIIVIESPSATGLGCVLNYIGIPDEIYADEPDSRGLIYATTTRADSVNNVIISNSPVNIAPATSASVRPIIVNLSPKNPNTQGLYMLSEFYYGNTSEGTRGKVTGIYGLPNDNVLHGSIIEDGSRQYFVIVPGVLSSNSFGTAAIAIEVTGY</sequence>
<organism evidence="1 2">
    <name type="scientific">Bacillus pumilus</name>
    <name type="common">Bacillus mesentericus</name>
    <dbReference type="NCBI Taxonomy" id="1408"/>
    <lineage>
        <taxon>Bacteria</taxon>
        <taxon>Bacillati</taxon>
        <taxon>Bacillota</taxon>
        <taxon>Bacilli</taxon>
        <taxon>Bacillales</taxon>
        <taxon>Bacillaceae</taxon>
        <taxon>Bacillus</taxon>
    </lineage>
</organism>
<dbReference type="Proteomes" id="UP000228754">
    <property type="component" value="Unassembled WGS sequence"/>
</dbReference>
<dbReference type="OrthoDB" id="2949424at2"/>
<accession>A0A2A5IDA5</accession>
<dbReference type="AlphaFoldDB" id="A0A2A5IDA5"/>
<comment type="caution">
    <text evidence="1">The sequence shown here is derived from an EMBL/GenBank/DDBJ whole genome shotgun (WGS) entry which is preliminary data.</text>
</comment>
<proteinExistence type="predicted"/>